<accession>A0A812VZ15</accession>
<evidence type="ECO:0000313" key="1">
    <source>
        <dbReference type="EMBL" id="CAE7650482.1"/>
    </source>
</evidence>
<sequence length="251" mass="28085">MVTHHWANRFRDLVAAVVADALHLSRWDSVAEQLGSGEVESLRHKLSESGTESLQYWICALCINQHASICGNSMGVRDTVTGDVLPFCDCSTPKYFNDHPVECELNKFDLMMEHLHRQYAQDFLQVVAIDQDFHLFSRAWCVAELVEAHNSHLDQHVMLHSPKVLEENSGRLSHLKVEDCSASRAEDKEAILSKIGGADDVAKFNDRLHQLLLGSKGLLAGWLDGQKMLQEVGAIAARARSRSEASREIEV</sequence>
<dbReference type="OrthoDB" id="412053at2759"/>
<dbReference type="EMBL" id="CAJNIZ010043122">
    <property type="protein sequence ID" value="CAE7650482.1"/>
    <property type="molecule type" value="Genomic_DNA"/>
</dbReference>
<gene>
    <name evidence="1" type="ORF">SPIL2461_LOCUS17362</name>
</gene>
<keyword evidence="2" id="KW-1185">Reference proteome</keyword>
<protein>
    <submittedName>
        <fullName evidence="1">Uncharacterized protein</fullName>
    </submittedName>
</protein>
<dbReference type="AlphaFoldDB" id="A0A812VZ15"/>
<reference evidence="1" key="1">
    <citation type="submission" date="2021-02" db="EMBL/GenBank/DDBJ databases">
        <authorList>
            <person name="Dougan E. K."/>
            <person name="Rhodes N."/>
            <person name="Thang M."/>
            <person name="Chan C."/>
        </authorList>
    </citation>
    <scope>NUCLEOTIDE SEQUENCE</scope>
</reference>
<name>A0A812VZ15_SYMPI</name>
<dbReference type="Proteomes" id="UP000649617">
    <property type="component" value="Unassembled WGS sequence"/>
</dbReference>
<evidence type="ECO:0000313" key="2">
    <source>
        <dbReference type="Proteomes" id="UP000649617"/>
    </source>
</evidence>
<proteinExistence type="predicted"/>
<comment type="caution">
    <text evidence="1">The sequence shown here is derived from an EMBL/GenBank/DDBJ whole genome shotgun (WGS) entry which is preliminary data.</text>
</comment>
<organism evidence="1 2">
    <name type="scientific">Symbiodinium pilosum</name>
    <name type="common">Dinoflagellate</name>
    <dbReference type="NCBI Taxonomy" id="2952"/>
    <lineage>
        <taxon>Eukaryota</taxon>
        <taxon>Sar</taxon>
        <taxon>Alveolata</taxon>
        <taxon>Dinophyceae</taxon>
        <taxon>Suessiales</taxon>
        <taxon>Symbiodiniaceae</taxon>
        <taxon>Symbiodinium</taxon>
    </lineage>
</organism>